<dbReference type="AlphaFoldDB" id="A0A087SDS3"/>
<dbReference type="KEGG" id="apro:F751_6845"/>
<organism evidence="1 2">
    <name type="scientific">Auxenochlorella protothecoides</name>
    <name type="common">Green microalga</name>
    <name type="synonym">Chlorella protothecoides</name>
    <dbReference type="NCBI Taxonomy" id="3075"/>
    <lineage>
        <taxon>Eukaryota</taxon>
        <taxon>Viridiplantae</taxon>
        <taxon>Chlorophyta</taxon>
        <taxon>core chlorophytes</taxon>
        <taxon>Trebouxiophyceae</taxon>
        <taxon>Chlorellales</taxon>
        <taxon>Chlorellaceae</taxon>
        <taxon>Auxenochlorella</taxon>
    </lineage>
</organism>
<evidence type="ECO:0000313" key="2">
    <source>
        <dbReference type="Proteomes" id="UP000028924"/>
    </source>
</evidence>
<reference evidence="1 2" key="1">
    <citation type="journal article" date="2014" name="BMC Genomics">
        <title>Oil accumulation mechanisms of the oleaginous microalga Chlorella protothecoides revealed through its genome, transcriptomes, and proteomes.</title>
        <authorList>
            <person name="Gao C."/>
            <person name="Wang Y."/>
            <person name="Shen Y."/>
            <person name="Yan D."/>
            <person name="He X."/>
            <person name="Dai J."/>
            <person name="Wu Q."/>
        </authorList>
    </citation>
    <scope>NUCLEOTIDE SEQUENCE [LARGE SCALE GENOMIC DNA]</scope>
    <source>
        <strain evidence="1 2">0710</strain>
    </source>
</reference>
<gene>
    <name evidence="1" type="ORF">F751_6845</name>
</gene>
<evidence type="ECO:0000313" key="1">
    <source>
        <dbReference type="EMBL" id="KFM23877.1"/>
    </source>
</evidence>
<accession>A0A087SDS3</accession>
<protein>
    <submittedName>
        <fullName evidence="1">Uncharacterized protein</fullName>
    </submittedName>
</protein>
<sequence length="78" mass="8377">MAYLMKLPTSSGVAGEVTTARGERMEDAQAGMSRALPREYRSCISLDMVVAWREESCVPVLGGKYDWSVLGAPPAAPT</sequence>
<dbReference type="EMBL" id="KL662101">
    <property type="protein sequence ID" value="KFM23877.1"/>
    <property type="molecule type" value="Genomic_DNA"/>
</dbReference>
<proteinExistence type="predicted"/>
<dbReference type="Proteomes" id="UP000028924">
    <property type="component" value="Unassembled WGS sequence"/>
</dbReference>
<dbReference type="RefSeq" id="XP_011396755.1">
    <property type="nucleotide sequence ID" value="XM_011398453.1"/>
</dbReference>
<keyword evidence="2" id="KW-1185">Reference proteome</keyword>
<name>A0A087SDS3_AUXPR</name>
<dbReference type="GeneID" id="23618236"/>